<evidence type="ECO:0000313" key="4">
    <source>
        <dbReference type="Proteomes" id="UP000220214"/>
    </source>
</evidence>
<gene>
    <name evidence="3" type="ORF">PBNK65E_000338400</name>
</gene>
<evidence type="ECO:0000313" key="3">
    <source>
        <dbReference type="EMBL" id="SCN27391.1"/>
    </source>
</evidence>
<dbReference type="Proteomes" id="UP000220214">
    <property type="component" value="Chromosome 12"/>
</dbReference>
<dbReference type="VEuPathDB" id="PlasmoDB:PBANKA_1234700"/>
<accession>A0A1D3Q3R8</accession>
<protein>
    <submittedName>
        <fullName evidence="3">Uncharacterized protein</fullName>
    </submittedName>
</protein>
<sequence>MILYLYKSFFFFFFFFLGVILFFFFLKSFFFFFFFFFGCNIKLTKSLSHNKYNQKIQPLIQNGKRTNNIYEIPRKRNKFTIQNKLLFIKNEKIKSTFHKLLNNKNYVITKLFNVFFSKNYNYQFIENENPELEDIPSTWLIIPSNKFNTFLDSYIFNIIQSEKTFSITNNIDNNKPNVHKYSENNEHINNKPKTNVLAPETHTKIERYITSQLIKLASEILNIETQIKKIEKEKLENKNNSNNIKEYIKWNFYLSKKDKPLKCFVYVDVPDGTVMVKPREMKENYFLISINALNDIKRNNQDILKNIFFKKFNITFDHIYNNCSFLTLIVNKIINKQYIIDTITLTSLLSSFYLTRDFFYQVFLQLLSSEIIWNPYVYNIWCNIYHTTLPLKLFMIKQAYSYSNILFNYITQYVRSRLIKLETKLINNSLKKKILMDTIKDNIYDKKLYTIATDSCDRYENEFYYI</sequence>
<keyword evidence="1" id="KW-0175">Coiled coil</keyword>
<organism evidence="3 4">
    <name type="scientific">Plasmodium berghei</name>
    <dbReference type="NCBI Taxonomy" id="5821"/>
    <lineage>
        <taxon>Eukaryota</taxon>
        <taxon>Sar</taxon>
        <taxon>Alveolata</taxon>
        <taxon>Apicomplexa</taxon>
        <taxon>Aconoidasida</taxon>
        <taxon>Haemosporida</taxon>
        <taxon>Plasmodiidae</taxon>
        <taxon>Plasmodium</taxon>
        <taxon>Plasmodium (Vinckeia)</taxon>
    </lineage>
</organism>
<feature type="transmembrane region" description="Helical" evidence="2">
    <location>
        <begin position="12"/>
        <end position="37"/>
    </location>
</feature>
<evidence type="ECO:0000256" key="2">
    <source>
        <dbReference type="SAM" id="Phobius"/>
    </source>
</evidence>
<reference evidence="3 4" key="1">
    <citation type="submission" date="2016-05" db="EMBL/GenBank/DDBJ databases">
        <authorList>
            <consortium name="Pathogen Informatics"/>
        </authorList>
    </citation>
    <scope>NUCLEOTIDE SEQUENCE [LARGE SCALE GENOMIC DNA]</scope>
    <source>
        <strain evidence="3 4">NK65e</strain>
    </source>
</reference>
<evidence type="ECO:0000256" key="1">
    <source>
        <dbReference type="SAM" id="Coils"/>
    </source>
</evidence>
<proteinExistence type="predicted"/>
<dbReference type="AlphaFoldDB" id="A0A1D3Q3R8"/>
<name>A0A1D3Q3R8_PLABE</name>
<keyword evidence="2" id="KW-0472">Membrane</keyword>
<keyword evidence="2" id="KW-1133">Transmembrane helix</keyword>
<feature type="coiled-coil region" evidence="1">
    <location>
        <begin position="213"/>
        <end position="240"/>
    </location>
</feature>
<dbReference type="EMBL" id="LT614638">
    <property type="protein sequence ID" value="SCN27391.1"/>
    <property type="molecule type" value="Genomic_DNA"/>
</dbReference>
<keyword evidence="2" id="KW-0812">Transmembrane</keyword>